<evidence type="ECO:0000313" key="5">
    <source>
        <dbReference type="EMBL" id="CAA9444352.1"/>
    </source>
</evidence>
<dbReference type="PANTHER" id="PTHR45947">
    <property type="entry name" value="SULFOQUINOVOSYL TRANSFERASE SQD2"/>
    <property type="match status" value="1"/>
</dbReference>
<name>A0A6J4QGK1_9ACTN</name>
<keyword evidence="2" id="KW-0808">Transferase</keyword>
<feature type="domain" description="Glycosyl transferase family 1" evidence="3">
    <location>
        <begin position="312"/>
        <end position="466"/>
    </location>
</feature>
<dbReference type="InterPro" id="IPR028098">
    <property type="entry name" value="Glyco_trans_4-like_N"/>
</dbReference>
<gene>
    <name evidence="5" type="ORF">AVDCRST_MAG82-3175</name>
</gene>
<sequence length="498" mass="52920">MLRPFALRPALLRRLRGAPPEAETKILKHVPLLARLGEPGIRKALTGRYERHLSGSLGDVGSGFPTLDFLSSIGSFMDGHTYIAPYVALHGYFGREGRKACRLRREVLPGNHEDLRVGVFVDGMEAVNGVATTYRNVQVLAEREHAGVLKVVRCGGAPALDGELSLRAVTTLPVPLYDGLTLGVPSLLDVIEHVTSEDYDVLHVATPGPLGLAALVTGLVLGIPVVGAYHTEFGAYAGRLSGDAFVAEIVEVAVREFYERCSVVAVPSQATALALRNRGYRIGSFEVLKNGVDAELFDPGKRDQGLHDALGGGRKLLLYAGRVSKEKGLGRLASGYLDLLRRRDGDDVRLVIVGDGPYRGELEAMLGDCATFTGFLKGEELASTFASCDVFVFPSTTDTLGRAVAEAQASGLPAVVCGTGGPRECIQPGVSGFVVASGDEEEFFSRIEGLLDDGALRGRMGRAAREFAGGLSWEAVIDEILSLHSRLAGVGSDLPASV</sequence>
<dbReference type="Gene3D" id="3.40.50.2000">
    <property type="entry name" value="Glycogen Phosphorylase B"/>
    <property type="match status" value="2"/>
</dbReference>
<dbReference type="Pfam" id="PF13439">
    <property type="entry name" value="Glyco_transf_4"/>
    <property type="match status" value="1"/>
</dbReference>
<dbReference type="EMBL" id="CADCVA010000388">
    <property type="protein sequence ID" value="CAA9444352.1"/>
    <property type="molecule type" value="Genomic_DNA"/>
</dbReference>
<dbReference type="GO" id="GO:1901137">
    <property type="term" value="P:carbohydrate derivative biosynthetic process"/>
    <property type="evidence" value="ECO:0007669"/>
    <property type="project" value="UniProtKB-ARBA"/>
</dbReference>
<dbReference type="AlphaFoldDB" id="A0A6J4QGK1"/>
<proteinExistence type="predicted"/>
<protein>
    <recommendedName>
        <fullName evidence="6">Glycosyltransferase</fullName>
    </recommendedName>
</protein>
<accession>A0A6J4QGK1</accession>
<reference evidence="5" key="1">
    <citation type="submission" date="2020-02" db="EMBL/GenBank/DDBJ databases">
        <authorList>
            <person name="Meier V. D."/>
        </authorList>
    </citation>
    <scope>NUCLEOTIDE SEQUENCE</scope>
    <source>
        <strain evidence="5">AVDCRST_MAG82</strain>
    </source>
</reference>
<dbReference type="InterPro" id="IPR001296">
    <property type="entry name" value="Glyco_trans_1"/>
</dbReference>
<evidence type="ECO:0000259" key="3">
    <source>
        <dbReference type="Pfam" id="PF00534"/>
    </source>
</evidence>
<evidence type="ECO:0000256" key="1">
    <source>
        <dbReference type="ARBA" id="ARBA00022676"/>
    </source>
</evidence>
<organism evidence="5">
    <name type="scientific">uncultured Rubrobacteraceae bacterium</name>
    <dbReference type="NCBI Taxonomy" id="349277"/>
    <lineage>
        <taxon>Bacteria</taxon>
        <taxon>Bacillati</taxon>
        <taxon>Actinomycetota</taxon>
        <taxon>Rubrobacteria</taxon>
        <taxon>Rubrobacterales</taxon>
        <taxon>Rubrobacteraceae</taxon>
        <taxon>environmental samples</taxon>
    </lineage>
</organism>
<dbReference type="InterPro" id="IPR050194">
    <property type="entry name" value="Glycosyltransferase_grp1"/>
</dbReference>
<evidence type="ECO:0000259" key="4">
    <source>
        <dbReference type="Pfam" id="PF13439"/>
    </source>
</evidence>
<feature type="domain" description="Glycosyltransferase subfamily 4-like N-terminal" evidence="4">
    <location>
        <begin position="139"/>
        <end position="295"/>
    </location>
</feature>
<evidence type="ECO:0000256" key="2">
    <source>
        <dbReference type="ARBA" id="ARBA00022679"/>
    </source>
</evidence>
<dbReference type="CDD" id="cd03814">
    <property type="entry name" value="GT4-like"/>
    <property type="match status" value="1"/>
</dbReference>
<keyword evidence="1" id="KW-0328">Glycosyltransferase</keyword>
<evidence type="ECO:0008006" key="6">
    <source>
        <dbReference type="Google" id="ProtNLM"/>
    </source>
</evidence>
<dbReference type="PANTHER" id="PTHR45947:SF3">
    <property type="entry name" value="SULFOQUINOVOSYL TRANSFERASE SQD2"/>
    <property type="match status" value="1"/>
</dbReference>
<dbReference type="SUPFAM" id="SSF53756">
    <property type="entry name" value="UDP-Glycosyltransferase/glycogen phosphorylase"/>
    <property type="match status" value="1"/>
</dbReference>
<dbReference type="GO" id="GO:0016757">
    <property type="term" value="F:glycosyltransferase activity"/>
    <property type="evidence" value="ECO:0007669"/>
    <property type="project" value="UniProtKB-KW"/>
</dbReference>
<dbReference type="Pfam" id="PF00534">
    <property type="entry name" value="Glycos_transf_1"/>
    <property type="match status" value="1"/>
</dbReference>